<keyword evidence="2" id="KW-0472">Membrane</keyword>
<sequence length="361" mass="39079">GKKPTLRGSSAGKGLGQSPSGRRFEPQQGHWRHYKPAASPGLRGTNRGGPALKQRDPVGTASRVRKATPGNHVGIFFGIFGYPNQKGLFMNSGVFEYNMVFWRLVVLISVCLEQSNANSVHPFQRLDNQVAPSPRSGAAVKGNFGTNQVPAGQPTAAFGSATCAGVSNKCQDDHIGMTACFFPTGKGHEEPFLLVLNNGDNSLTLKINVSSANKTCEDIQIPKHDFKQINISSKIGGSSSIMLDAGTGKCTINIGRSLWQSYFNMPSYTMYVTPTNGAYLLGMTALLIVGIVICCKLRKQDRHVDGIAYQELEMGQPEPHSSMKLEISSEGWNESWDDDWDDEKAVKSPEGNTINIKVANG</sequence>
<feature type="domain" description="DUF7356" evidence="3">
    <location>
        <begin position="160"/>
        <end position="256"/>
    </location>
</feature>
<dbReference type="InterPro" id="IPR055780">
    <property type="entry name" value="DUF7356"/>
</dbReference>
<dbReference type="Proteomes" id="UP001234989">
    <property type="component" value="Chromosome 5"/>
</dbReference>
<evidence type="ECO:0000256" key="1">
    <source>
        <dbReference type="SAM" id="MobiDB-lite"/>
    </source>
</evidence>
<feature type="region of interest" description="Disordered" evidence="1">
    <location>
        <begin position="1"/>
        <end position="65"/>
    </location>
</feature>
<keyword evidence="2" id="KW-1133">Transmembrane helix</keyword>
<evidence type="ECO:0000256" key="2">
    <source>
        <dbReference type="SAM" id="Phobius"/>
    </source>
</evidence>
<feature type="non-terminal residue" evidence="4">
    <location>
        <position position="1"/>
    </location>
</feature>
<evidence type="ECO:0000259" key="3">
    <source>
        <dbReference type="Pfam" id="PF24053"/>
    </source>
</evidence>
<evidence type="ECO:0000313" key="5">
    <source>
        <dbReference type="Proteomes" id="UP001234989"/>
    </source>
</evidence>
<dbReference type="AlphaFoldDB" id="A0AAF0QX96"/>
<dbReference type="PANTHER" id="PTHR34200">
    <property type="entry name" value="DENTIN SIALOPHOSPHOPROTEIN-LIKE ISOFORM X1"/>
    <property type="match status" value="1"/>
</dbReference>
<evidence type="ECO:0000313" key="4">
    <source>
        <dbReference type="EMBL" id="WMV31201.1"/>
    </source>
</evidence>
<organism evidence="4 5">
    <name type="scientific">Solanum verrucosum</name>
    <dbReference type="NCBI Taxonomy" id="315347"/>
    <lineage>
        <taxon>Eukaryota</taxon>
        <taxon>Viridiplantae</taxon>
        <taxon>Streptophyta</taxon>
        <taxon>Embryophyta</taxon>
        <taxon>Tracheophyta</taxon>
        <taxon>Spermatophyta</taxon>
        <taxon>Magnoliopsida</taxon>
        <taxon>eudicotyledons</taxon>
        <taxon>Gunneridae</taxon>
        <taxon>Pentapetalae</taxon>
        <taxon>asterids</taxon>
        <taxon>lamiids</taxon>
        <taxon>Solanales</taxon>
        <taxon>Solanaceae</taxon>
        <taxon>Solanoideae</taxon>
        <taxon>Solaneae</taxon>
        <taxon>Solanum</taxon>
    </lineage>
</organism>
<protein>
    <recommendedName>
        <fullName evidence="3">DUF7356 domain-containing protein</fullName>
    </recommendedName>
</protein>
<keyword evidence="2" id="KW-0812">Transmembrane</keyword>
<reference evidence="4" key="1">
    <citation type="submission" date="2023-08" db="EMBL/GenBank/DDBJ databases">
        <title>A de novo genome assembly of Solanum verrucosum Schlechtendal, a Mexican diploid species geographically isolated from the other diploid A-genome species in potato relatives.</title>
        <authorList>
            <person name="Hosaka K."/>
        </authorList>
    </citation>
    <scope>NUCLEOTIDE SEQUENCE</scope>
    <source>
        <tissue evidence="4">Young leaves</tissue>
    </source>
</reference>
<proteinExistence type="predicted"/>
<gene>
    <name evidence="4" type="ORF">MTR67_024586</name>
</gene>
<name>A0AAF0QX96_SOLVR</name>
<feature type="transmembrane region" description="Helical" evidence="2">
    <location>
        <begin position="277"/>
        <end position="295"/>
    </location>
</feature>
<accession>A0AAF0QX96</accession>
<keyword evidence="5" id="KW-1185">Reference proteome</keyword>
<dbReference type="EMBL" id="CP133616">
    <property type="protein sequence ID" value="WMV31201.1"/>
    <property type="molecule type" value="Genomic_DNA"/>
</dbReference>
<dbReference type="PANTHER" id="PTHR34200:SF9">
    <property type="match status" value="1"/>
</dbReference>
<dbReference type="Pfam" id="PF24053">
    <property type="entry name" value="DUF7356"/>
    <property type="match status" value="1"/>
</dbReference>